<dbReference type="InterPro" id="IPR036611">
    <property type="entry name" value="Trigger_fac_ribosome-bd_sf"/>
</dbReference>
<reference evidence="16 17" key="1">
    <citation type="journal article" date="2014" name="PLoS ONE">
        <title>An emerging Mycoplasma associated with trichomoniasis, vaginal infection and disease.</title>
        <authorList>
            <consortium name="Vaginal Microbiome Consortium"/>
            <person name="Fettweis J.M."/>
            <person name="Serrano M.G."/>
            <person name="Huang B."/>
            <person name="Brooks J.P."/>
            <person name="Glascock A.L."/>
            <person name="Sheth N.U."/>
            <person name="Strauss J.F.III."/>
            <person name="Jefferson K.K."/>
            <person name="Buck G.A."/>
        </authorList>
    </citation>
    <scope>NUCLEOTIDE SEQUENCE [LARGE SCALE GENOMIC DNA]</scope>
    <source>
        <strain evidence="16 17">VCU_M1</strain>
    </source>
</reference>
<keyword evidence="12" id="KW-0963">Cytoplasm</keyword>
<evidence type="ECO:0000256" key="7">
    <source>
        <dbReference type="ARBA" id="ARBA00023186"/>
    </source>
</evidence>
<dbReference type="FunFam" id="3.10.50.40:FF:000001">
    <property type="entry name" value="Trigger factor"/>
    <property type="match status" value="1"/>
</dbReference>
<dbReference type="HAMAP" id="MF_00303">
    <property type="entry name" value="Trigger_factor_Tig"/>
    <property type="match status" value="1"/>
</dbReference>
<dbReference type="InterPro" id="IPR037041">
    <property type="entry name" value="Trigger_fac_C_sf"/>
</dbReference>
<dbReference type="EC" id="5.2.1.8" evidence="3 12"/>
<gene>
    <name evidence="12 16" type="primary">tig</name>
    <name evidence="16" type="ORF">MGM1_3850</name>
</gene>
<protein>
    <recommendedName>
        <fullName evidence="4 12">Trigger factor</fullName>
        <shortName evidence="12">TF</shortName>
        <ecNumber evidence="3 12">5.2.1.8</ecNumber>
    </recommendedName>
    <alternativeName>
        <fullName evidence="11 12">PPIase</fullName>
    </alternativeName>
</protein>
<comment type="domain">
    <text evidence="12">Consists of 3 domains; the N-terminus binds the ribosome, the middle domain has PPIase activity, while the C-terminus has intrinsic chaperone activity on its own.</text>
</comment>
<evidence type="ECO:0000313" key="17">
    <source>
        <dbReference type="Proteomes" id="UP000030066"/>
    </source>
</evidence>
<evidence type="ECO:0000256" key="13">
    <source>
        <dbReference type="PROSITE-ProRule" id="PRU00277"/>
    </source>
</evidence>
<evidence type="ECO:0000256" key="8">
    <source>
        <dbReference type="ARBA" id="ARBA00023235"/>
    </source>
</evidence>
<comment type="catalytic activity">
    <reaction evidence="1 12 13">
        <text>[protein]-peptidylproline (omega=180) = [protein]-peptidylproline (omega=0)</text>
        <dbReference type="Rhea" id="RHEA:16237"/>
        <dbReference type="Rhea" id="RHEA-COMP:10747"/>
        <dbReference type="Rhea" id="RHEA-COMP:10748"/>
        <dbReference type="ChEBI" id="CHEBI:83833"/>
        <dbReference type="ChEBI" id="CHEBI:83834"/>
        <dbReference type="EC" id="5.2.1.8"/>
    </reaction>
</comment>
<dbReference type="Pfam" id="PF05698">
    <property type="entry name" value="Trigger_C"/>
    <property type="match status" value="1"/>
</dbReference>
<comment type="function">
    <text evidence="10 12">Involved in protein export. Acts as a chaperone by maintaining the newly synthesized protein in an open conformation. Functions as a peptidyl-prolyl cis-trans isomerase.</text>
</comment>
<dbReference type="eggNOG" id="COG0544">
    <property type="taxonomic scope" value="Bacteria"/>
</dbReference>
<dbReference type="NCBIfam" id="TIGR00115">
    <property type="entry name" value="tig"/>
    <property type="match status" value="1"/>
</dbReference>
<accession>A0A097ST58</accession>
<dbReference type="GO" id="GO:0015031">
    <property type="term" value="P:protein transport"/>
    <property type="evidence" value="ECO:0007669"/>
    <property type="project" value="UniProtKB-UniRule"/>
</dbReference>
<dbReference type="InterPro" id="IPR008880">
    <property type="entry name" value="Trigger_fac_C"/>
</dbReference>
<evidence type="ECO:0000256" key="11">
    <source>
        <dbReference type="ARBA" id="ARBA00029986"/>
    </source>
</evidence>
<organism evidence="16 17">
    <name type="scientific">Candidatus Malacoplasma girerdii</name>
    <dbReference type="NCBI Taxonomy" id="1318617"/>
    <lineage>
        <taxon>Bacteria</taxon>
        <taxon>Bacillati</taxon>
        <taxon>Mycoplasmatota</taxon>
        <taxon>Mycoplasmoidales</taxon>
        <taxon>Mycoplasmoidaceae</taxon>
        <taxon>Malacoplasma</taxon>
    </lineage>
</organism>
<proteinExistence type="inferred from homology"/>
<dbReference type="Gene3D" id="3.10.50.40">
    <property type="match status" value="1"/>
</dbReference>
<evidence type="ECO:0000256" key="9">
    <source>
        <dbReference type="ARBA" id="ARBA00023306"/>
    </source>
</evidence>
<dbReference type="GO" id="GO:0003755">
    <property type="term" value="F:peptidyl-prolyl cis-trans isomerase activity"/>
    <property type="evidence" value="ECO:0007669"/>
    <property type="project" value="UniProtKB-UniRule"/>
</dbReference>
<evidence type="ECO:0000313" key="16">
    <source>
        <dbReference type="EMBL" id="AIV03757.1"/>
    </source>
</evidence>
<dbReference type="GO" id="GO:0051301">
    <property type="term" value="P:cell division"/>
    <property type="evidence" value="ECO:0007669"/>
    <property type="project" value="UniProtKB-KW"/>
</dbReference>
<dbReference type="AlphaFoldDB" id="A0A097ST58"/>
<evidence type="ECO:0000256" key="2">
    <source>
        <dbReference type="ARBA" id="ARBA00005464"/>
    </source>
</evidence>
<dbReference type="STRING" id="1318617.MGM1_3850"/>
<dbReference type="Pfam" id="PF05697">
    <property type="entry name" value="Trigger_N"/>
    <property type="match status" value="1"/>
</dbReference>
<dbReference type="Proteomes" id="UP000030066">
    <property type="component" value="Chromosome"/>
</dbReference>
<evidence type="ECO:0000256" key="14">
    <source>
        <dbReference type="RuleBase" id="RU003914"/>
    </source>
</evidence>
<evidence type="ECO:0000256" key="4">
    <source>
        <dbReference type="ARBA" id="ARBA00016902"/>
    </source>
</evidence>
<dbReference type="SUPFAM" id="SSF109998">
    <property type="entry name" value="Triger factor/SurA peptide-binding domain-like"/>
    <property type="match status" value="1"/>
</dbReference>
<dbReference type="HOGENOM" id="CLU_033058_3_2_14"/>
<keyword evidence="9 12" id="KW-0131">Cell cycle</keyword>
<keyword evidence="5 12" id="KW-0132">Cell division</keyword>
<evidence type="ECO:0000256" key="1">
    <source>
        <dbReference type="ARBA" id="ARBA00000971"/>
    </source>
</evidence>
<dbReference type="Gene3D" id="3.30.70.1050">
    <property type="entry name" value="Trigger factor ribosome-binding domain"/>
    <property type="match status" value="1"/>
</dbReference>
<evidence type="ECO:0000256" key="10">
    <source>
        <dbReference type="ARBA" id="ARBA00024849"/>
    </source>
</evidence>
<dbReference type="PIRSF" id="PIRSF003095">
    <property type="entry name" value="Trigger_factor"/>
    <property type="match status" value="1"/>
</dbReference>
<evidence type="ECO:0000256" key="5">
    <source>
        <dbReference type="ARBA" id="ARBA00022618"/>
    </source>
</evidence>
<dbReference type="InterPro" id="IPR001179">
    <property type="entry name" value="PPIase_FKBP_dom"/>
</dbReference>
<dbReference type="SUPFAM" id="SSF54534">
    <property type="entry name" value="FKBP-like"/>
    <property type="match status" value="1"/>
</dbReference>
<dbReference type="InterPro" id="IPR046357">
    <property type="entry name" value="PPIase_dom_sf"/>
</dbReference>
<dbReference type="GO" id="GO:0006457">
    <property type="term" value="P:protein folding"/>
    <property type="evidence" value="ECO:0007669"/>
    <property type="project" value="UniProtKB-UniRule"/>
</dbReference>
<feature type="domain" description="PPIase FKBP-type" evidence="15">
    <location>
        <begin position="167"/>
        <end position="270"/>
    </location>
</feature>
<name>A0A097ST58_9BACT</name>
<keyword evidence="7 12" id="KW-0143">Chaperone</keyword>
<comment type="similarity">
    <text evidence="2 12 14">Belongs to the FKBP-type PPIase family. Tig subfamily.</text>
</comment>
<dbReference type="InterPro" id="IPR005215">
    <property type="entry name" value="Trig_fac"/>
</dbReference>
<dbReference type="InterPro" id="IPR027304">
    <property type="entry name" value="Trigger_fact/SurA_dom_sf"/>
</dbReference>
<evidence type="ECO:0000256" key="3">
    <source>
        <dbReference type="ARBA" id="ARBA00013194"/>
    </source>
</evidence>
<keyword evidence="6 12" id="KW-0697">Rotamase</keyword>
<keyword evidence="17" id="KW-1185">Reference proteome</keyword>
<sequence length="435" mass="50540">MKITKNEVVNNQTIYYVEAETKAWTEAVSKAEKNLTKNLSIPGFRKGHVPENIAKKHLNEFQIINEAANKFIPNLLTEFWKEYDKKPNENILEDTLRVDFDKASSHELVLKLIFDNNPEVEIKDYDKIKINYTAPNVDEKEVEFEFNNAIRNDYMLKPKKDAIIANGDMVKFDFKGFVNEEAFAGGEAKDFDLEIGSKRFIPGFEDQMIGMKLHEKGEINVAFPKDYHANELAGKEARFEVNIKEINEIIKPTIDENYLKKFNVPGLKTEKDFKEHLKKEIFKMKNYTAKREAITTITNFIADHAKISYLPTILIEKEKERISNDIINRAKTEKMDLDKYVVDVLKYASKEDYLNKITETATRNIKITLTIMHLIDVLKIEVSEEDVNYELSTMANLYKVNVEEIKKNQQLVDNINTYLLNDKLFDKLIALNAKN</sequence>
<dbReference type="Gene3D" id="1.10.3120.10">
    <property type="entry name" value="Trigger factor, C-terminal domain"/>
    <property type="match status" value="1"/>
</dbReference>
<comment type="subcellular location">
    <subcellularLocation>
        <location evidence="12">Cytoplasm</location>
    </subcellularLocation>
    <text evidence="12">About half TF is bound to the ribosome near the polypeptide exit tunnel while the other half is free in the cytoplasm.</text>
</comment>
<dbReference type="InterPro" id="IPR008881">
    <property type="entry name" value="Trigger_fac_ribosome-bd_bac"/>
</dbReference>
<dbReference type="EMBL" id="CP007711">
    <property type="protein sequence ID" value="AIV03757.1"/>
    <property type="molecule type" value="Genomic_DNA"/>
</dbReference>
<evidence type="ECO:0000259" key="15">
    <source>
        <dbReference type="PROSITE" id="PS50059"/>
    </source>
</evidence>
<evidence type="ECO:0000256" key="6">
    <source>
        <dbReference type="ARBA" id="ARBA00023110"/>
    </source>
</evidence>
<dbReference type="GO" id="GO:0005737">
    <property type="term" value="C:cytoplasm"/>
    <property type="evidence" value="ECO:0007669"/>
    <property type="project" value="UniProtKB-SubCell"/>
</dbReference>
<dbReference type="PROSITE" id="PS50059">
    <property type="entry name" value="FKBP_PPIASE"/>
    <property type="match status" value="1"/>
</dbReference>
<evidence type="ECO:0000256" key="12">
    <source>
        <dbReference type="HAMAP-Rule" id="MF_00303"/>
    </source>
</evidence>
<dbReference type="KEGG" id="mgj:MGM1_3850"/>
<dbReference type="Pfam" id="PF00254">
    <property type="entry name" value="FKBP_C"/>
    <property type="match status" value="1"/>
</dbReference>
<keyword evidence="8 12" id="KW-0413">Isomerase</keyword>
<dbReference type="SUPFAM" id="SSF102735">
    <property type="entry name" value="Trigger factor ribosome-binding domain"/>
    <property type="match status" value="1"/>
</dbReference>